<protein>
    <submittedName>
        <fullName evidence="5">Helix-turn-helix transcriptional regulator</fullName>
    </submittedName>
</protein>
<dbReference type="Pfam" id="PF12833">
    <property type="entry name" value="HTH_18"/>
    <property type="match status" value="1"/>
</dbReference>
<sequence>MTGVLSSTPQLIASATASAPDYVLQGHNGDIFGARWNHPAGETQLRRNAEHVLVYHLSGNTDVERLQQGVVTGFRSRVGSVTFMPRDSESDWRLGGNTQVLHLYLPQTLLDTFAQDVLERDVCPEIEDFFAVPDTWLDGFFRMLASEAPPSAAHGNRLETLVLDQVQSLLVRHLVTRYARERVTDAERTQTRSGKTNQLRQSVLKKINALIHERLHEDICLKDLAEIACISKDHFLRAFRDTVGQTPYHYLLSQRLERARVLLREEQAMPVAEVARRCGFKNLSHFSATFRRMTGVSPKGYRG</sequence>
<organism evidence="5 6">
    <name type="scientific">Zoogloea dura</name>
    <dbReference type="NCBI Taxonomy" id="2728840"/>
    <lineage>
        <taxon>Bacteria</taxon>
        <taxon>Pseudomonadati</taxon>
        <taxon>Pseudomonadota</taxon>
        <taxon>Betaproteobacteria</taxon>
        <taxon>Rhodocyclales</taxon>
        <taxon>Zoogloeaceae</taxon>
        <taxon>Zoogloea</taxon>
    </lineage>
</organism>
<dbReference type="InterPro" id="IPR020449">
    <property type="entry name" value="Tscrpt_reg_AraC-type_HTH"/>
</dbReference>
<dbReference type="PANTHER" id="PTHR46796">
    <property type="entry name" value="HTH-TYPE TRANSCRIPTIONAL ACTIVATOR RHAS-RELATED"/>
    <property type="match status" value="1"/>
</dbReference>
<evidence type="ECO:0000256" key="2">
    <source>
        <dbReference type="ARBA" id="ARBA00023125"/>
    </source>
</evidence>
<comment type="caution">
    <text evidence="5">The sequence shown here is derived from an EMBL/GenBank/DDBJ whole genome shotgun (WGS) entry which is preliminary data.</text>
</comment>
<dbReference type="SMART" id="SM00342">
    <property type="entry name" value="HTH_ARAC"/>
    <property type="match status" value="1"/>
</dbReference>
<name>A0A848G7D7_9RHOO</name>
<keyword evidence="1" id="KW-0805">Transcription regulation</keyword>
<dbReference type="GO" id="GO:0003700">
    <property type="term" value="F:DNA-binding transcription factor activity"/>
    <property type="evidence" value="ECO:0007669"/>
    <property type="project" value="InterPro"/>
</dbReference>
<dbReference type="Proteomes" id="UP000580043">
    <property type="component" value="Unassembled WGS sequence"/>
</dbReference>
<evidence type="ECO:0000313" key="5">
    <source>
        <dbReference type="EMBL" id="NML28127.1"/>
    </source>
</evidence>
<reference evidence="5 6" key="1">
    <citation type="submission" date="2020-04" db="EMBL/GenBank/DDBJ databases">
        <title>Zoogloea sp. G-4-1-14 isolated from soil.</title>
        <authorList>
            <person name="Dahal R.H."/>
        </authorList>
    </citation>
    <scope>NUCLEOTIDE SEQUENCE [LARGE SCALE GENOMIC DNA]</scope>
    <source>
        <strain evidence="5 6">G-4-1-14</strain>
    </source>
</reference>
<dbReference type="PROSITE" id="PS01124">
    <property type="entry name" value="HTH_ARAC_FAMILY_2"/>
    <property type="match status" value="1"/>
</dbReference>
<dbReference type="InterPro" id="IPR018062">
    <property type="entry name" value="HTH_AraC-typ_CS"/>
</dbReference>
<accession>A0A848G7D7</accession>
<keyword evidence="3" id="KW-0804">Transcription</keyword>
<dbReference type="PANTHER" id="PTHR46796:SF6">
    <property type="entry name" value="ARAC SUBFAMILY"/>
    <property type="match status" value="1"/>
</dbReference>
<dbReference type="PROSITE" id="PS00041">
    <property type="entry name" value="HTH_ARAC_FAMILY_1"/>
    <property type="match status" value="1"/>
</dbReference>
<feature type="domain" description="HTH araC/xylS-type" evidence="4">
    <location>
        <begin position="205"/>
        <end position="303"/>
    </location>
</feature>
<dbReference type="InterPro" id="IPR050204">
    <property type="entry name" value="AraC_XylS_family_regulators"/>
</dbReference>
<dbReference type="InterPro" id="IPR009057">
    <property type="entry name" value="Homeodomain-like_sf"/>
</dbReference>
<keyword evidence="6" id="KW-1185">Reference proteome</keyword>
<evidence type="ECO:0000256" key="1">
    <source>
        <dbReference type="ARBA" id="ARBA00023015"/>
    </source>
</evidence>
<keyword evidence="2" id="KW-0238">DNA-binding</keyword>
<dbReference type="AlphaFoldDB" id="A0A848G7D7"/>
<dbReference type="Gene3D" id="1.10.10.60">
    <property type="entry name" value="Homeodomain-like"/>
    <property type="match status" value="2"/>
</dbReference>
<dbReference type="GO" id="GO:0043565">
    <property type="term" value="F:sequence-specific DNA binding"/>
    <property type="evidence" value="ECO:0007669"/>
    <property type="project" value="InterPro"/>
</dbReference>
<evidence type="ECO:0000313" key="6">
    <source>
        <dbReference type="Proteomes" id="UP000580043"/>
    </source>
</evidence>
<dbReference type="PRINTS" id="PR00032">
    <property type="entry name" value="HTHARAC"/>
</dbReference>
<gene>
    <name evidence="5" type="ORF">HHL15_20415</name>
</gene>
<dbReference type="InterPro" id="IPR018060">
    <property type="entry name" value="HTH_AraC"/>
</dbReference>
<evidence type="ECO:0000256" key="3">
    <source>
        <dbReference type="ARBA" id="ARBA00023163"/>
    </source>
</evidence>
<dbReference type="SUPFAM" id="SSF46689">
    <property type="entry name" value="Homeodomain-like"/>
    <property type="match status" value="2"/>
</dbReference>
<evidence type="ECO:0000259" key="4">
    <source>
        <dbReference type="PROSITE" id="PS01124"/>
    </source>
</evidence>
<proteinExistence type="predicted"/>
<dbReference type="EMBL" id="JABBGA010000022">
    <property type="protein sequence ID" value="NML28127.1"/>
    <property type="molecule type" value="Genomic_DNA"/>
</dbReference>
<dbReference type="RefSeq" id="WP_169147661.1">
    <property type="nucleotide sequence ID" value="NZ_JABBGA010000022.1"/>
</dbReference>